<dbReference type="GO" id="GO:0046856">
    <property type="term" value="P:phosphatidylinositol dephosphorylation"/>
    <property type="evidence" value="ECO:0007669"/>
    <property type="project" value="TreeGrafter"/>
</dbReference>
<dbReference type="EMBL" id="JAOPHQ010000607">
    <property type="protein sequence ID" value="KAK0153908.1"/>
    <property type="molecule type" value="Genomic_DNA"/>
</dbReference>
<comment type="similarity">
    <text evidence="1">Belongs to the protein-tyrosine phosphatase family. Non-receptor class myotubularin subfamily.</text>
</comment>
<name>A0AA47N7K5_MERPO</name>
<gene>
    <name evidence="3" type="primary">Mtmr9</name>
    <name evidence="3" type="ORF">N1851_004030</name>
</gene>
<dbReference type="PANTHER" id="PTHR10807">
    <property type="entry name" value="MYOTUBULARIN-RELATED"/>
    <property type="match status" value="1"/>
</dbReference>
<dbReference type="InterPro" id="IPR011993">
    <property type="entry name" value="PH-like_dom_sf"/>
</dbReference>
<dbReference type="Pfam" id="PF06602">
    <property type="entry name" value="Myotub-related"/>
    <property type="match status" value="1"/>
</dbReference>
<dbReference type="AlphaFoldDB" id="A0AA47N7K5"/>
<dbReference type="InterPro" id="IPR010569">
    <property type="entry name" value="Myotubularin-like_Pase_dom"/>
</dbReference>
<dbReference type="GO" id="GO:0019903">
    <property type="term" value="F:protein phosphatase binding"/>
    <property type="evidence" value="ECO:0007669"/>
    <property type="project" value="TreeGrafter"/>
</dbReference>
<keyword evidence="4" id="KW-1185">Reference proteome</keyword>
<evidence type="ECO:0000259" key="2">
    <source>
        <dbReference type="PROSITE" id="PS51339"/>
    </source>
</evidence>
<proteinExistence type="inferred from homology"/>
<dbReference type="Pfam" id="PF21098">
    <property type="entry name" value="PH-GRAM_MTMR6-like"/>
    <property type="match status" value="1"/>
</dbReference>
<dbReference type="Gene3D" id="2.30.29.30">
    <property type="entry name" value="Pleckstrin-homology domain (PH domain)/Phosphotyrosine-binding domain (PTB)"/>
    <property type="match status" value="1"/>
</dbReference>
<evidence type="ECO:0000313" key="3">
    <source>
        <dbReference type="EMBL" id="KAK0153908.1"/>
    </source>
</evidence>
<reference evidence="3" key="1">
    <citation type="journal article" date="2023" name="Front. Mar. Sci.">
        <title>A new Merluccius polli reference genome to investigate the effects of global change in West African waters.</title>
        <authorList>
            <person name="Mateo J.L."/>
            <person name="Blanco-Fernandez C."/>
            <person name="Garcia-Vazquez E."/>
            <person name="Machado-Schiaffino G."/>
        </authorList>
    </citation>
    <scope>NUCLEOTIDE SEQUENCE</scope>
    <source>
        <strain evidence="3">C29</strain>
        <tissue evidence="3">Fin</tissue>
    </source>
</reference>
<dbReference type="InterPro" id="IPR030564">
    <property type="entry name" value="Myotubularin"/>
</dbReference>
<evidence type="ECO:0000256" key="1">
    <source>
        <dbReference type="ARBA" id="ARBA00007471"/>
    </source>
</evidence>
<dbReference type="SUPFAM" id="SSF52799">
    <property type="entry name" value="(Phosphotyrosine protein) phosphatases II"/>
    <property type="match status" value="1"/>
</dbReference>
<dbReference type="PROSITE" id="PS51339">
    <property type="entry name" value="PPASE_MYOTUBULARIN"/>
    <property type="match status" value="1"/>
</dbReference>
<feature type="domain" description="Myotubularin phosphatase" evidence="2">
    <location>
        <begin position="126"/>
        <end position="300"/>
    </location>
</feature>
<dbReference type="PANTHER" id="PTHR10807:SF52">
    <property type="entry name" value="MYOTUBULARIN PHOSPHATASE DOMAIN-CONTAINING PROTEIN"/>
    <property type="match status" value="1"/>
</dbReference>
<dbReference type="SUPFAM" id="SSF50729">
    <property type="entry name" value="PH domain-like"/>
    <property type="match status" value="1"/>
</dbReference>
<dbReference type="InterPro" id="IPR048994">
    <property type="entry name" value="PH-GRAM_MTMR6-9"/>
</dbReference>
<dbReference type="GO" id="GO:0005737">
    <property type="term" value="C:cytoplasm"/>
    <property type="evidence" value="ECO:0007669"/>
    <property type="project" value="TreeGrafter"/>
</dbReference>
<accession>A0AA47N7K5</accession>
<evidence type="ECO:0000313" key="4">
    <source>
        <dbReference type="Proteomes" id="UP001174136"/>
    </source>
</evidence>
<protein>
    <submittedName>
        <fullName evidence="3">Myotubularin-related protein 9</fullName>
    </submittedName>
</protein>
<sequence>MEFSDLIRTANVQDVVLRQPFHPSARGTLCITGHHLLFSDQDSRSSQQVLLLLLRNIDAIEKRTPGPSSGTLTIKCKDLCVLQLDIPGMEQCLNIAHSIEALSSLDEVADMYPFFHRPSNASLQDRWGLFSPQHHYDRMEALQRDRWRVSDVNRDFTVCPSYPPSALVPKTVNDKMLLKAAKFRQAGRFPVLCYYHRKNGQVLVIRVEYRGVLGHTSVISEIIEDAKRNHGDLTVLWLDLINVYDTIPHTLVEMILVKTYHVPERFQKLLQCYFDKFNMRFTCGNFTTDWQRLEVSIVTG</sequence>
<dbReference type="GO" id="GO:0010507">
    <property type="term" value="P:negative regulation of autophagy"/>
    <property type="evidence" value="ECO:0007669"/>
    <property type="project" value="TreeGrafter"/>
</dbReference>
<organism evidence="3 4">
    <name type="scientific">Merluccius polli</name>
    <name type="common">Benguela hake</name>
    <name type="synonym">Merluccius cadenati</name>
    <dbReference type="NCBI Taxonomy" id="89951"/>
    <lineage>
        <taxon>Eukaryota</taxon>
        <taxon>Metazoa</taxon>
        <taxon>Chordata</taxon>
        <taxon>Craniata</taxon>
        <taxon>Vertebrata</taxon>
        <taxon>Euteleostomi</taxon>
        <taxon>Actinopterygii</taxon>
        <taxon>Neopterygii</taxon>
        <taxon>Teleostei</taxon>
        <taxon>Neoteleostei</taxon>
        <taxon>Acanthomorphata</taxon>
        <taxon>Zeiogadaria</taxon>
        <taxon>Gadariae</taxon>
        <taxon>Gadiformes</taxon>
        <taxon>Gadoidei</taxon>
        <taxon>Merlucciidae</taxon>
        <taxon>Merluccius</taxon>
    </lineage>
</organism>
<comment type="caution">
    <text evidence="3">The sequence shown here is derived from an EMBL/GenBank/DDBJ whole genome shotgun (WGS) entry which is preliminary data.</text>
</comment>
<dbReference type="InterPro" id="IPR029021">
    <property type="entry name" value="Prot-tyrosine_phosphatase-like"/>
</dbReference>
<dbReference type="Proteomes" id="UP001174136">
    <property type="component" value="Unassembled WGS sequence"/>
</dbReference>